<name>A0A4Q7J303_9PSEU</name>
<dbReference type="AlphaFoldDB" id="A0A4Q7J303"/>
<organism evidence="2 3">
    <name type="scientific">Amycolatopsis suaedae</name>
    <dbReference type="NCBI Taxonomy" id="2510978"/>
    <lineage>
        <taxon>Bacteria</taxon>
        <taxon>Bacillati</taxon>
        <taxon>Actinomycetota</taxon>
        <taxon>Actinomycetes</taxon>
        <taxon>Pseudonocardiales</taxon>
        <taxon>Pseudonocardiaceae</taxon>
        <taxon>Amycolatopsis</taxon>
    </lineage>
</organism>
<evidence type="ECO:0000313" key="2">
    <source>
        <dbReference type="EMBL" id="RZQ61317.1"/>
    </source>
</evidence>
<dbReference type="Proteomes" id="UP000292003">
    <property type="component" value="Unassembled WGS sequence"/>
</dbReference>
<sequence length="265" mass="29416">MVLVPPGEFRMGSEDAFAYPADGEGPVRTVRLEAFLIDARAVTNADFARFTAETGYRTTAERAGWSFVFAGLLPDDFPPTRGVAAAPWWRQVEGADWRRPDGPHSGWEDRPDHPVVHVDWHDALAYRAWAGTRLPTEAQWERAARGGLESKVFPWGDEREPDGHHRMNVWQGSFPSRNTVADGWYGTCPVDAFQPNGFGLYNTTGNVWEWCADPFRPGTGGQRVAKGGSYLCHESYCRRYRVAARQGLAPDSTAGNVGFRCAAIP</sequence>
<dbReference type="RefSeq" id="WP_130478131.1">
    <property type="nucleotide sequence ID" value="NZ_SFCC01000013.1"/>
</dbReference>
<dbReference type="InterPro" id="IPR051043">
    <property type="entry name" value="Sulfatase_Mod_Factor_Kinase"/>
</dbReference>
<reference evidence="2 3" key="1">
    <citation type="submission" date="2019-02" db="EMBL/GenBank/DDBJ databases">
        <title>Draft genome sequence of Amycolatopsis sp. 8-3EHSu isolated from roots of Suaeda maritima.</title>
        <authorList>
            <person name="Duangmal K."/>
            <person name="Chantavorakit T."/>
        </authorList>
    </citation>
    <scope>NUCLEOTIDE SEQUENCE [LARGE SCALE GENOMIC DNA]</scope>
    <source>
        <strain evidence="2 3">8-3EHSu</strain>
    </source>
</reference>
<dbReference type="EMBL" id="SFCC01000013">
    <property type="protein sequence ID" value="RZQ61317.1"/>
    <property type="molecule type" value="Genomic_DNA"/>
</dbReference>
<gene>
    <name evidence="2" type="ORF">EWH70_25660</name>
</gene>
<accession>A0A4Q7J303</accession>
<dbReference type="OrthoDB" id="9768004at2"/>
<protein>
    <submittedName>
        <fullName evidence="2">Formylglycine-generating enzyme family protein</fullName>
    </submittedName>
</protein>
<comment type="caution">
    <text evidence="2">The sequence shown here is derived from an EMBL/GenBank/DDBJ whole genome shotgun (WGS) entry which is preliminary data.</text>
</comment>
<dbReference type="InterPro" id="IPR016187">
    <property type="entry name" value="CTDL_fold"/>
</dbReference>
<dbReference type="SUPFAM" id="SSF56436">
    <property type="entry name" value="C-type lectin-like"/>
    <property type="match status" value="1"/>
</dbReference>
<keyword evidence="3" id="KW-1185">Reference proteome</keyword>
<feature type="domain" description="Sulfatase-modifying factor enzyme-like" evidence="1">
    <location>
        <begin position="1"/>
        <end position="262"/>
    </location>
</feature>
<dbReference type="PANTHER" id="PTHR23150:SF19">
    <property type="entry name" value="FORMYLGLYCINE-GENERATING ENZYME"/>
    <property type="match status" value="1"/>
</dbReference>
<dbReference type="GO" id="GO:0120147">
    <property type="term" value="F:formylglycine-generating oxidase activity"/>
    <property type="evidence" value="ECO:0007669"/>
    <property type="project" value="TreeGrafter"/>
</dbReference>
<dbReference type="Pfam" id="PF03781">
    <property type="entry name" value="FGE-sulfatase"/>
    <property type="match status" value="1"/>
</dbReference>
<dbReference type="InterPro" id="IPR005532">
    <property type="entry name" value="SUMF_dom"/>
</dbReference>
<dbReference type="InterPro" id="IPR042095">
    <property type="entry name" value="SUMF_sf"/>
</dbReference>
<evidence type="ECO:0000259" key="1">
    <source>
        <dbReference type="Pfam" id="PF03781"/>
    </source>
</evidence>
<dbReference type="Gene3D" id="3.90.1580.10">
    <property type="entry name" value="paralog of FGE (formylglycine-generating enzyme)"/>
    <property type="match status" value="1"/>
</dbReference>
<dbReference type="PANTHER" id="PTHR23150">
    <property type="entry name" value="SULFATASE MODIFYING FACTOR 1, 2"/>
    <property type="match status" value="1"/>
</dbReference>
<evidence type="ECO:0000313" key="3">
    <source>
        <dbReference type="Proteomes" id="UP000292003"/>
    </source>
</evidence>
<proteinExistence type="predicted"/>